<dbReference type="Gene3D" id="3.40.50.2000">
    <property type="entry name" value="Glycogen Phosphorylase B"/>
    <property type="match status" value="2"/>
</dbReference>
<dbReference type="EC" id="5.1.3.14" evidence="4"/>
<dbReference type="GO" id="GO:0008761">
    <property type="term" value="F:UDP-N-acetylglucosamine 2-epimerase activity"/>
    <property type="evidence" value="ECO:0007669"/>
    <property type="project" value="UniProtKB-EC"/>
</dbReference>
<evidence type="ECO:0000256" key="5">
    <source>
        <dbReference type="RuleBase" id="RU003513"/>
    </source>
</evidence>
<dbReference type="AlphaFoldDB" id="A0A6J4TV03"/>
<evidence type="ECO:0000256" key="1">
    <source>
        <dbReference type="ARBA" id="ARBA00023235"/>
    </source>
</evidence>
<organism evidence="7">
    <name type="scientific">uncultured Sphingomonas sp</name>
    <dbReference type="NCBI Taxonomy" id="158754"/>
    <lineage>
        <taxon>Bacteria</taxon>
        <taxon>Pseudomonadati</taxon>
        <taxon>Pseudomonadota</taxon>
        <taxon>Alphaproteobacteria</taxon>
        <taxon>Sphingomonadales</taxon>
        <taxon>Sphingomonadaceae</taxon>
        <taxon>Sphingomonas</taxon>
        <taxon>environmental samples</taxon>
    </lineage>
</organism>
<evidence type="ECO:0000313" key="7">
    <source>
        <dbReference type="EMBL" id="CAA9531746.1"/>
    </source>
</evidence>
<dbReference type="EMBL" id="CADCWA010000187">
    <property type="protein sequence ID" value="CAA9531746.1"/>
    <property type="molecule type" value="Genomic_DNA"/>
</dbReference>
<evidence type="ECO:0000256" key="4">
    <source>
        <dbReference type="ARBA" id="ARBA00038858"/>
    </source>
</evidence>
<protein>
    <recommendedName>
        <fullName evidence="4">UDP-N-acetylglucosamine 2-epimerase (non-hydrolyzing)</fullName>
        <ecNumber evidence="4">5.1.3.14</ecNumber>
    </recommendedName>
</protein>
<dbReference type="SUPFAM" id="SSF53756">
    <property type="entry name" value="UDP-Glycosyltransferase/glycogen phosphorylase"/>
    <property type="match status" value="1"/>
</dbReference>
<keyword evidence="1 5" id="KW-0413">Isomerase</keyword>
<dbReference type="CDD" id="cd03786">
    <property type="entry name" value="GTB_UDP-GlcNAc_2-Epimerase"/>
    <property type="match status" value="1"/>
</dbReference>
<evidence type="ECO:0000259" key="6">
    <source>
        <dbReference type="Pfam" id="PF02350"/>
    </source>
</evidence>
<dbReference type="NCBIfam" id="TIGR00236">
    <property type="entry name" value="wecB"/>
    <property type="match status" value="1"/>
</dbReference>
<dbReference type="Pfam" id="PF02350">
    <property type="entry name" value="Epimerase_2"/>
    <property type="match status" value="1"/>
</dbReference>
<proteinExistence type="inferred from homology"/>
<dbReference type="InterPro" id="IPR003331">
    <property type="entry name" value="UDP_GlcNAc_Epimerase_2_dom"/>
</dbReference>
<evidence type="ECO:0000256" key="2">
    <source>
        <dbReference type="ARBA" id="ARBA00036080"/>
    </source>
</evidence>
<reference evidence="7" key="1">
    <citation type="submission" date="2020-02" db="EMBL/GenBank/DDBJ databases">
        <authorList>
            <person name="Meier V. D."/>
        </authorList>
    </citation>
    <scope>NUCLEOTIDE SEQUENCE</scope>
    <source>
        <strain evidence="7">AVDCRST_MAG31</strain>
    </source>
</reference>
<comment type="catalytic activity">
    <reaction evidence="2">
        <text>UDP-N-acetyl-alpha-D-glucosamine = UDP-N-acetyl-alpha-D-mannosamine</text>
        <dbReference type="Rhea" id="RHEA:17213"/>
        <dbReference type="ChEBI" id="CHEBI:57705"/>
        <dbReference type="ChEBI" id="CHEBI:68623"/>
        <dbReference type="EC" id="5.1.3.14"/>
    </reaction>
</comment>
<accession>A0A6J4TV03</accession>
<name>A0A6J4TV03_9SPHN</name>
<dbReference type="PANTHER" id="PTHR43174:SF2">
    <property type="entry name" value="UDP-N-ACETYLGLUCOSAMINE 2-EPIMERASE"/>
    <property type="match status" value="1"/>
</dbReference>
<gene>
    <name evidence="7" type="ORF">AVDCRST_MAG31-2453</name>
</gene>
<sequence>MRRCAAGGKRFGAGSLHFGAIILRTSPILAVVGTRPEAIKTAPVLQGLQARGLAPGLVLTGQHPQLDLAAFGLDRLPHHRLACPGRTDPRAHAEEVAAAVAPLLDRTTELLIVQGDTSSALGGALAGFRRGIPVAHVEAGLRTFDPALPWPEEDNRVTIDGQASLLFAPTETSAANLRAEGAPGEIHITGNTGIDALRSLLGRVPLPHLSAVNERPRLLVTCHRRENWGAAFLPIAEALLVLDSSNALQIDVVLPPNAAVAGTMRELLGGRFGIRLLPALDHQAMIAAMRSAAILLSDSGGVQEEAPALGVPLLVLREKTERPEGVTSGNMRLVGNDRDRIVAEVRRLLTDADAYTAMAQPRLPYGDGHAAERIAAAIVAWLGRAAEAEERLTA</sequence>
<dbReference type="InterPro" id="IPR029767">
    <property type="entry name" value="WecB-like"/>
</dbReference>
<dbReference type="RefSeq" id="WP_294170993.1">
    <property type="nucleotide sequence ID" value="NZ_CADCWA010000187.1"/>
</dbReference>
<feature type="domain" description="UDP-N-acetylglucosamine 2-epimerase" evidence="6">
    <location>
        <begin position="52"/>
        <end position="378"/>
    </location>
</feature>
<evidence type="ECO:0000256" key="3">
    <source>
        <dbReference type="ARBA" id="ARBA00038209"/>
    </source>
</evidence>
<comment type="similarity">
    <text evidence="3 5">Belongs to the UDP-N-acetylglucosamine 2-epimerase family.</text>
</comment>
<dbReference type="PANTHER" id="PTHR43174">
    <property type="entry name" value="UDP-N-ACETYLGLUCOSAMINE 2-EPIMERASE"/>
    <property type="match status" value="1"/>
</dbReference>